<dbReference type="PROSITE" id="PS51034">
    <property type="entry name" value="ZP_2"/>
    <property type="match status" value="1"/>
</dbReference>
<dbReference type="InterPro" id="IPR001507">
    <property type="entry name" value="ZP_dom"/>
</dbReference>
<proteinExistence type="predicted"/>
<dbReference type="InParanoid" id="F6WIL0"/>
<feature type="region of interest" description="Disordered" evidence="2">
    <location>
        <begin position="290"/>
        <end position="310"/>
    </location>
</feature>
<dbReference type="Gene3D" id="2.60.40.3210">
    <property type="entry name" value="Zona pellucida, ZP-N domain"/>
    <property type="match status" value="1"/>
</dbReference>
<evidence type="ECO:0000256" key="1">
    <source>
        <dbReference type="ARBA" id="ARBA00023157"/>
    </source>
</evidence>
<dbReference type="AlphaFoldDB" id="F6WIL0"/>
<dbReference type="Pfam" id="PF23344">
    <property type="entry name" value="ZP-N"/>
    <property type="match status" value="1"/>
</dbReference>
<dbReference type="EMBL" id="EAAA01002394">
    <property type="status" value="NOT_ANNOTATED_CDS"/>
    <property type="molecule type" value="Genomic_DNA"/>
</dbReference>
<dbReference type="InterPro" id="IPR055355">
    <property type="entry name" value="ZP-C"/>
</dbReference>
<dbReference type="HOGENOM" id="CLU_840792_0_0_1"/>
<keyword evidence="1" id="KW-1015">Disulfide bond</keyword>
<dbReference type="InterPro" id="IPR055356">
    <property type="entry name" value="ZP-N"/>
</dbReference>
<dbReference type="Proteomes" id="UP000008144">
    <property type="component" value="Chromosome 7"/>
</dbReference>
<dbReference type="STRING" id="7719.ENSCINP00000015655"/>
<evidence type="ECO:0000256" key="2">
    <source>
        <dbReference type="SAM" id="MobiDB-lite"/>
    </source>
</evidence>
<dbReference type="PANTHER" id="PTHR11576">
    <property type="entry name" value="ZONA PELLUCIDA SPERM-BINDING PROTEIN 3"/>
    <property type="match status" value="1"/>
</dbReference>
<keyword evidence="5" id="KW-1185">Reference proteome</keyword>
<evidence type="ECO:0000259" key="3">
    <source>
        <dbReference type="PROSITE" id="PS51034"/>
    </source>
</evidence>
<dbReference type="PANTHER" id="PTHR11576:SF22">
    <property type="entry name" value="ONCOPROTEIN INDUCED TRANSCRIPT 3"/>
    <property type="match status" value="1"/>
</dbReference>
<dbReference type="GeneTree" id="ENSGT00940000163632"/>
<reference evidence="4" key="4">
    <citation type="submission" date="2025-09" db="UniProtKB">
        <authorList>
            <consortium name="Ensembl"/>
        </authorList>
    </citation>
    <scope>IDENTIFICATION</scope>
</reference>
<dbReference type="Pfam" id="PF00100">
    <property type="entry name" value="Zona_pellucida"/>
    <property type="match status" value="1"/>
</dbReference>
<dbReference type="InterPro" id="IPR042235">
    <property type="entry name" value="ZP-C_dom"/>
</dbReference>
<reference evidence="4" key="3">
    <citation type="submission" date="2025-08" db="UniProtKB">
        <authorList>
            <consortium name="Ensembl"/>
        </authorList>
    </citation>
    <scope>IDENTIFICATION</scope>
</reference>
<reference evidence="5" key="1">
    <citation type="journal article" date="2002" name="Science">
        <title>The draft genome of Ciona intestinalis: insights into chordate and vertebrate origins.</title>
        <authorList>
            <person name="Dehal P."/>
            <person name="Satou Y."/>
            <person name="Campbell R.K."/>
            <person name="Chapman J."/>
            <person name="Degnan B."/>
            <person name="De Tomaso A."/>
            <person name="Davidson B."/>
            <person name="Di Gregorio A."/>
            <person name="Gelpke M."/>
            <person name="Goodstein D.M."/>
            <person name="Harafuji N."/>
            <person name="Hastings K.E."/>
            <person name="Ho I."/>
            <person name="Hotta K."/>
            <person name="Huang W."/>
            <person name="Kawashima T."/>
            <person name="Lemaire P."/>
            <person name="Martinez D."/>
            <person name="Meinertzhagen I.A."/>
            <person name="Necula S."/>
            <person name="Nonaka M."/>
            <person name="Putnam N."/>
            <person name="Rash S."/>
            <person name="Saiga H."/>
            <person name="Satake M."/>
            <person name="Terry A."/>
            <person name="Yamada L."/>
            <person name="Wang H.G."/>
            <person name="Awazu S."/>
            <person name="Azumi K."/>
            <person name="Boore J."/>
            <person name="Branno M."/>
            <person name="Chin-Bow S."/>
            <person name="DeSantis R."/>
            <person name="Doyle S."/>
            <person name="Francino P."/>
            <person name="Keys D.N."/>
            <person name="Haga S."/>
            <person name="Hayashi H."/>
            <person name="Hino K."/>
            <person name="Imai K.S."/>
            <person name="Inaba K."/>
            <person name="Kano S."/>
            <person name="Kobayashi K."/>
            <person name="Kobayashi M."/>
            <person name="Lee B.I."/>
            <person name="Makabe K.W."/>
            <person name="Manohar C."/>
            <person name="Matassi G."/>
            <person name="Medina M."/>
            <person name="Mochizuki Y."/>
            <person name="Mount S."/>
            <person name="Morishita T."/>
            <person name="Miura S."/>
            <person name="Nakayama A."/>
            <person name="Nishizaka S."/>
            <person name="Nomoto H."/>
            <person name="Ohta F."/>
            <person name="Oishi K."/>
            <person name="Rigoutsos I."/>
            <person name="Sano M."/>
            <person name="Sasaki A."/>
            <person name="Sasakura Y."/>
            <person name="Shoguchi E."/>
            <person name="Shin-i T."/>
            <person name="Spagnuolo A."/>
            <person name="Stainier D."/>
            <person name="Suzuki M.M."/>
            <person name="Tassy O."/>
            <person name="Takatori N."/>
            <person name="Tokuoka M."/>
            <person name="Yagi K."/>
            <person name="Yoshizaki F."/>
            <person name="Wada S."/>
            <person name="Zhang C."/>
            <person name="Hyatt P.D."/>
            <person name="Larimer F."/>
            <person name="Detter C."/>
            <person name="Doggett N."/>
            <person name="Glavina T."/>
            <person name="Hawkins T."/>
            <person name="Richardson P."/>
            <person name="Lucas S."/>
            <person name="Kohara Y."/>
            <person name="Levine M."/>
            <person name="Satoh N."/>
            <person name="Rokhsar D.S."/>
        </authorList>
    </citation>
    <scope>NUCLEOTIDE SEQUENCE [LARGE SCALE GENOMIC DNA]</scope>
</reference>
<sequence length="331" mass="36589">MDITVSACSVDNNALSLGTSAPGTQPIPEECRVKSEEDSHKFSFGLSDCSMRVEEDFWTIVYSNTVRLFADDSKDDETQNSNSPITRGAWFYVPVSCTFQKHGNLTTSFQPVEREVDLLSVPGMGSFSFFLDFYNSSDFSVAIGPYDYPLQFTVNSDIYFGLRAVGGGTDMQLFTVNCIAYPTADINDNTNSYTMIGNGCILDSTMVKHPAASSMENHFSIKAFQFRTIANNTGPIVVHIQCSVIVCVSNNSITRCSQGCVSDDQATRRRREIIRSSFAVNHRYKRQLIEDDDDSIPNNNDPNVTQSPVQQVNSSGDIQIIIEVNSNPSPC</sequence>
<reference evidence="4" key="2">
    <citation type="journal article" date="2008" name="Genome Biol.">
        <title>Improved genome assembly and evidence-based global gene model set for the chordate Ciona intestinalis: new insight into intron and operon populations.</title>
        <authorList>
            <person name="Satou Y."/>
            <person name="Mineta K."/>
            <person name="Ogasawara M."/>
            <person name="Sasakura Y."/>
            <person name="Shoguchi E."/>
            <person name="Ueno K."/>
            <person name="Yamada L."/>
            <person name="Matsumoto J."/>
            <person name="Wasserscheid J."/>
            <person name="Dewar K."/>
            <person name="Wiley G.B."/>
            <person name="Macmil S.L."/>
            <person name="Roe B.A."/>
            <person name="Zeller R.W."/>
            <person name="Hastings K.E."/>
            <person name="Lemaire P."/>
            <person name="Lindquist E."/>
            <person name="Endo T."/>
            <person name="Hotta K."/>
            <person name="Inaba K."/>
        </authorList>
    </citation>
    <scope>NUCLEOTIDE SEQUENCE [LARGE SCALE GENOMIC DNA]</scope>
    <source>
        <strain evidence="4">wild type</strain>
    </source>
</reference>
<dbReference type="Gene3D" id="2.60.40.4100">
    <property type="entry name" value="Zona pellucida, ZP-C domain"/>
    <property type="match status" value="1"/>
</dbReference>
<protein>
    <recommendedName>
        <fullName evidence="3">ZP domain-containing protein</fullName>
    </recommendedName>
</protein>
<evidence type="ECO:0000313" key="4">
    <source>
        <dbReference type="Ensembl" id="ENSCINP00000015655.3"/>
    </source>
</evidence>
<dbReference type="SMART" id="SM00241">
    <property type="entry name" value="ZP"/>
    <property type="match status" value="1"/>
</dbReference>
<organism evidence="4 5">
    <name type="scientific">Ciona intestinalis</name>
    <name type="common">Transparent sea squirt</name>
    <name type="synonym">Ascidia intestinalis</name>
    <dbReference type="NCBI Taxonomy" id="7719"/>
    <lineage>
        <taxon>Eukaryota</taxon>
        <taxon>Metazoa</taxon>
        <taxon>Chordata</taxon>
        <taxon>Tunicata</taxon>
        <taxon>Ascidiacea</taxon>
        <taxon>Phlebobranchia</taxon>
        <taxon>Cionidae</taxon>
        <taxon>Ciona</taxon>
    </lineage>
</organism>
<name>F6WIL0_CIOIN</name>
<dbReference type="Ensembl" id="ENSCINT00000015655.3">
    <property type="protein sequence ID" value="ENSCINP00000015655.3"/>
    <property type="gene ID" value="ENSCING00000007638.3"/>
</dbReference>
<evidence type="ECO:0000313" key="5">
    <source>
        <dbReference type="Proteomes" id="UP000008144"/>
    </source>
</evidence>
<feature type="domain" description="ZP" evidence="3">
    <location>
        <begin position="1"/>
        <end position="263"/>
    </location>
</feature>
<accession>F6WIL0</accession>